<reference evidence="7" key="1">
    <citation type="submission" date="2022-06" db="EMBL/GenBank/DDBJ databases">
        <title>A novel DMS-producing enzyme.</title>
        <authorList>
            <person name="Zhang Y."/>
        </authorList>
    </citation>
    <scope>NUCLEOTIDE SEQUENCE</scope>
    <source>
        <strain evidence="7">RT37</strain>
    </source>
</reference>
<feature type="transmembrane region" description="Helical" evidence="6">
    <location>
        <begin position="61"/>
        <end position="86"/>
    </location>
</feature>
<evidence type="ECO:0000256" key="5">
    <source>
        <dbReference type="ARBA" id="ARBA00023136"/>
    </source>
</evidence>
<keyword evidence="4 6" id="KW-1133">Transmembrane helix</keyword>
<feature type="transmembrane region" description="Helical" evidence="6">
    <location>
        <begin position="98"/>
        <end position="117"/>
    </location>
</feature>
<organism evidence="7">
    <name type="scientific">Halomonas sp. RT37</name>
    <dbReference type="NCBI Taxonomy" id="2950872"/>
    <lineage>
        <taxon>Bacteria</taxon>
        <taxon>Pseudomonadati</taxon>
        <taxon>Pseudomonadota</taxon>
        <taxon>Gammaproteobacteria</taxon>
        <taxon>Oceanospirillales</taxon>
        <taxon>Halomonadaceae</taxon>
        <taxon>Halomonas</taxon>
    </lineage>
</organism>
<feature type="transmembrane region" description="Helical" evidence="6">
    <location>
        <begin position="322"/>
        <end position="345"/>
    </location>
</feature>
<dbReference type="InterPro" id="IPR050833">
    <property type="entry name" value="Poly_Biosynth_Transport"/>
</dbReference>
<dbReference type="GO" id="GO:0005886">
    <property type="term" value="C:plasma membrane"/>
    <property type="evidence" value="ECO:0007669"/>
    <property type="project" value="UniProtKB-SubCell"/>
</dbReference>
<evidence type="ECO:0000256" key="4">
    <source>
        <dbReference type="ARBA" id="ARBA00022989"/>
    </source>
</evidence>
<dbReference type="PANTHER" id="PTHR30250">
    <property type="entry name" value="PST FAMILY PREDICTED COLANIC ACID TRANSPORTER"/>
    <property type="match status" value="1"/>
</dbReference>
<keyword evidence="5 6" id="KW-0472">Membrane</keyword>
<evidence type="ECO:0000256" key="6">
    <source>
        <dbReference type="SAM" id="Phobius"/>
    </source>
</evidence>
<feature type="transmembrane region" description="Helical" evidence="6">
    <location>
        <begin position="28"/>
        <end position="49"/>
    </location>
</feature>
<dbReference type="Pfam" id="PF13440">
    <property type="entry name" value="Polysacc_synt_3"/>
    <property type="match status" value="1"/>
</dbReference>
<feature type="transmembrane region" description="Helical" evidence="6">
    <location>
        <begin position="191"/>
        <end position="212"/>
    </location>
</feature>
<gene>
    <name evidence="7" type="ORF">NFG58_08605</name>
</gene>
<protein>
    <submittedName>
        <fullName evidence="7">Oligosaccharide flippase family protein</fullName>
    </submittedName>
</protein>
<dbReference type="AlphaFoldDB" id="A0AAU7KMV7"/>
<name>A0AAU7KMV7_9GAMM</name>
<dbReference type="PANTHER" id="PTHR30250:SF11">
    <property type="entry name" value="O-ANTIGEN TRANSPORTER-RELATED"/>
    <property type="match status" value="1"/>
</dbReference>
<proteinExistence type="predicted"/>
<accession>A0AAU7KMV7</accession>
<evidence type="ECO:0000256" key="1">
    <source>
        <dbReference type="ARBA" id="ARBA00004651"/>
    </source>
</evidence>
<dbReference type="RefSeq" id="WP_348827972.1">
    <property type="nucleotide sequence ID" value="NZ_CP098827.1"/>
</dbReference>
<keyword evidence="2" id="KW-1003">Cell membrane</keyword>
<evidence type="ECO:0000313" key="7">
    <source>
        <dbReference type="EMBL" id="XBO72744.1"/>
    </source>
</evidence>
<feature type="transmembrane region" description="Helical" evidence="6">
    <location>
        <begin position="137"/>
        <end position="154"/>
    </location>
</feature>
<sequence>MPILENDISGWKKIVVIKYFKQLLRKKIIRNVIVVVTGAAGAQAITVAFTPLITRLYGPEAFGILGTFVSILSLVTPVAAFTYPIAIVLPKSDQDAMALARISAALAFMAAAFLSLLVLVCGKEIVHFLNLQSINDFVYLIPLAMLFSAFYQIFQQWVIRQREFKISAKAALIQALSLNSAKASIGWFLPFGGALIVISTMGYALHALLLYLGAKKRKFTSNFLKEKMTASDIKDIALKYKDFPLFRAPQAFVNALSHSLPVLMLASFLGPSAAGFYTLSKSVMTMPITLLSKSVGDVFYPRITKADQEGENVYALMVKATIMLAALGLAPFMTVFLFGPTLFSFVFGNEWSTAGNYASWISLWLFGGFVNRPCVVAIPVLGLLSHFLIYEVVSLLVRAISLFIGLVLYGDGVAAVAIFSLSGLALNFFLIVFVMAKSRRGR</sequence>
<dbReference type="EMBL" id="CP098827">
    <property type="protein sequence ID" value="XBO72744.1"/>
    <property type="molecule type" value="Genomic_DNA"/>
</dbReference>
<feature type="transmembrane region" description="Helical" evidence="6">
    <location>
        <begin position="415"/>
        <end position="436"/>
    </location>
</feature>
<evidence type="ECO:0000256" key="2">
    <source>
        <dbReference type="ARBA" id="ARBA00022475"/>
    </source>
</evidence>
<comment type="subcellular location">
    <subcellularLocation>
        <location evidence="1">Cell membrane</location>
        <topology evidence="1">Multi-pass membrane protein</topology>
    </subcellularLocation>
</comment>
<keyword evidence="3 6" id="KW-0812">Transmembrane</keyword>
<feature type="transmembrane region" description="Helical" evidence="6">
    <location>
        <begin position="388"/>
        <end position="409"/>
    </location>
</feature>
<evidence type="ECO:0000256" key="3">
    <source>
        <dbReference type="ARBA" id="ARBA00022692"/>
    </source>
</evidence>
<feature type="transmembrane region" description="Helical" evidence="6">
    <location>
        <begin position="357"/>
        <end position="381"/>
    </location>
</feature>